<dbReference type="EMBL" id="FZOJ01000003">
    <property type="protein sequence ID" value="SNS07632.1"/>
    <property type="molecule type" value="Genomic_DNA"/>
</dbReference>
<dbReference type="AlphaFoldDB" id="A0A239BJ50"/>
<organism evidence="2 3">
    <name type="scientific">Anaerovirgula multivorans</name>
    <dbReference type="NCBI Taxonomy" id="312168"/>
    <lineage>
        <taxon>Bacteria</taxon>
        <taxon>Bacillati</taxon>
        <taxon>Bacillota</taxon>
        <taxon>Clostridia</taxon>
        <taxon>Peptostreptococcales</taxon>
        <taxon>Natronincolaceae</taxon>
        <taxon>Anaerovirgula</taxon>
    </lineage>
</organism>
<feature type="transmembrane region" description="Helical" evidence="1">
    <location>
        <begin position="26"/>
        <end position="47"/>
    </location>
</feature>
<dbReference type="Proteomes" id="UP000198304">
    <property type="component" value="Unassembled WGS sequence"/>
</dbReference>
<reference evidence="2 3" key="1">
    <citation type="submission" date="2017-06" db="EMBL/GenBank/DDBJ databases">
        <authorList>
            <person name="Kim H.J."/>
            <person name="Triplett B.A."/>
        </authorList>
    </citation>
    <scope>NUCLEOTIDE SEQUENCE [LARGE SCALE GENOMIC DNA]</scope>
    <source>
        <strain evidence="2 3">SCA</strain>
    </source>
</reference>
<gene>
    <name evidence="2" type="ORF">SAMN05446037_1003297</name>
</gene>
<proteinExistence type="predicted"/>
<keyword evidence="1" id="KW-0812">Transmembrane</keyword>
<dbReference type="RefSeq" id="WP_089281764.1">
    <property type="nucleotide sequence ID" value="NZ_FZOJ01000003.1"/>
</dbReference>
<keyword evidence="3" id="KW-1185">Reference proteome</keyword>
<protein>
    <submittedName>
        <fullName evidence="2">Uncharacterized protein</fullName>
    </submittedName>
</protein>
<sequence>MSETNKNDVLGNIFGGTGSDNVLSNFFGGFFRGKNTIIIIILLFLLIGQKGLFCKFDENLILVFVVVILLFGGSFKF</sequence>
<evidence type="ECO:0000313" key="2">
    <source>
        <dbReference type="EMBL" id="SNS07632.1"/>
    </source>
</evidence>
<keyword evidence="1" id="KW-1133">Transmembrane helix</keyword>
<keyword evidence="1" id="KW-0472">Membrane</keyword>
<evidence type="ECO:0000256" key="1">
    <source>
        <dbReference type="SAM" id="Phobius"/>
    </source>
</evidence>
<evidence type="ECO:0000313" key="3">
    <source>
        <dbReference type="Proteomes" id="UP000198304"/>
    </source>
</evidence>
<accession>A0A239BJ50</accession>
<name>A0A239BJ50_9FIRM</name>
<feature type="transmembrane region" description="Helical" evidence="1">
    <location>
        <begin position="59"/>
        <end position="75"/>
    </location>
</feature>